<dbReference type="EMBL" id="WBUI01000018">
    <property type="protein sequence ID" value="KAB2930742.1"/>
    <property type="molecule type" value="Genomic_DNA"/>
</dbReference>
<evidence type="ECO:0000256" key="4">
    <source>
        <dbReference type="ARBA" id="ARBA00022909"/>
    </source>
</evidence>
<dbReference type="GO" id="GO:0004150">
    <property type="term" value="F:dihydroneopterin aldolase activity"/>
    <property type="evidence" value="ECO:0007669"/>
    <property type="project" value="UniProtKB-UniRule"/>
</dbReference>
<dbReference type="OrthoDB" id="7580479at2"/>
<dbReference type="SMART" id="SM00905">
    <property type="entry name" value="FolB"/>
    <property type="match status" value="1"/>
</dbReference>
<evidence type="ECO:0000256" key="1">
    <source>
        <dbReference type="ARBA" id="ARBA00001353"/>
    </source>
</evidence>
<dbReference type="NCBIfam" id="TIGR00525">
    <property type="entry name" value="folB"/>
    <property type="match status" value="1"/>
</dbReference>
<evidence type="ECO:0000259" key="7">
    <source>
        <dbReference type="SMART" id="SM00905"/>
    </source>
</evidence>
<dbReference type="CDD" id="cd00534">
    <property type="entry name" value="DHNA_DHNTPE"/>
    <property type="match status" value="1"/>
</dbReference>
<dbReference type="Pfam" id="PF02152">
    <property type="entry name" value="FolB"/>
    <property type="match status" value="1"/>
</dbReference>
<dbReference type="GO" id="GO:0005737">
    <property type="term" value="C:cytoplasm"/>
    <property type="evidence" value="ECO:0007669"/>
    <property type="project" value="TreeGrafter"/>
</dbReference>
<reference evidence="8 9" key="1">
    <citation type="submission" date="2019-10" db="EMBL/GenBank/DDBJ databases">
        <title>Extracellular Electron Transfer in a Candidatus Methanoperedens spp. Enrichment Culture.</title>
        <authorList>
            <person name="Berger S."/>
            <person name="Rangel Shaw D."/>
            <person name="Berben T."/>
            <person name="In 'T Zandt M."/>
            <person name="Frank J."/>
            <person name="Reimann J."/>
            <person name="Jetten M.S.M."/>
            <person name="Welte C.U."/>
        </authorList>
    </citation>
    <scope>NUCLEOTIDE SEQUENCE [LARGE SCALE GENOMIC DNA]</scope>
    <source>
        <strain evidence="8">SB12</strain>
    </source>
</reference>
<dbReference type="SUPFAM" id="SSF55620">
    <property type="entry name" value="Tetrahydrobiopterin biosynthesis enzymes-like"/>
    <property type="match status" value="1"/>
</dbReference>
<comment type="caution">
    <text evidence="8">The sequence shown here is derived from an EMBL/GenBank/DDBJ whole genome shotgun (WGS) entry which is preliminary data.</text>
</comment>
<dbReference type="AlphaFoldDB" id="A0A833LXW3"/>
<dbReference type="InterPro" id="IPR043133">
    <property type="entry name" value="GTP-CH-I_C/QueF"/>
</dbReference>
<comment type="similarity">
    <text evidence="3 6">Belongs to the DHNA family.</text>
</comment>
<keyword evidence="4 6" id="KW-0289">Folate biosynthesis</keyword>
<dbReference type="RefSeq" id="WP_002775477.1">
    <property type="nucleotide sequence ID" value="NZ_JQDG01000035.1"/>
</dbReference>
<feature type="domain" description="Dihydroneopterin aldolase/epimerase" evidence="7">
    <location>
        <begin position="5"/>
        <end position="116"/>
    </location>
</feature>
<evidence type="ECO:0000256" key="2">
    <source>
        <dbReference type="ARBA" id="ARBA00005013"/>
    </source>
</evidence>
<gene>
    <name evidence="8" type="primary">folB</name>
    <name evidence="8" type="ORF">F9K24_16020</name>
</gene>
<dbReference type="GO" id="GO:0046656">
    <property type="term" value="P:folic acid biosynthetic process"/>
    <property type="evidence" value="ECO:0007669"/>
    <property type="project" value="UniProtKB-UniRule"/>
</dbReference>
<evidence type="ECO:0000313" key="9">
    <source>
        <dbReference type="Proteomes" id="UP000460298"/>
    </source>
</evidence>
<dbReference type="InterPro" id="IPR006156">
    <property type="entry name" value="Dihydroneopterin_aldolase"/>
</dbReference>
<evidence type="ECO:0000256" key="6">
    <source>
        <dbReference type="RuleBase" id="RU362079"/>
    </source>
</evidence>
<organism evidence="8 9">
    <name type="scientific">Leptonema illini</name>
    <dbReference type="NCBI Taxonomy" id="183"/>
    <lineage>
        <taxon>Bacteria</taxon>
        <taxon>Pseudomonadati</taxon>
        <taxon>Spirochaetota</taxon>
        <taxon>Spirochaetia</taxon>
        <taxon>Leptospirales</taxon>
        <taxon>Leptospiraceae</taxon>
        <taxon>Leptonema</taxon>
    </lineage>
</organism>
<dbReference type="Proteomes" id="UP000460298">
    <property type="component" value="Unassembled WGS sequence"/>
</dbReference>
<dbReference type="PANTHER" id="PTHR42844">
    <property type="entry name" value="DIHYDRONEOPTERIN ALDOLASE 1-RELATED"/>
    <property type="match status" value="1"/>
</dbReference>
<name>A0A833LXW3_9LEPT</name>
<sequence length="123" mass="14019">MADRILIRDLRLRCLIGIHPEERETAQELRIHLTLFTDIRKAAASDFIGDAVDYQKVTEHILDFTETSSRLLLETLIEDMARMILVNFSAVEALQLRVEKPAALPLARFAGIEIERSRADFGI</sequence>
<comment type="function">
    <text evidence="6">Catalyzes the conversion of 7,8-dihydroneopterin to 6-hydroxymethyl-7,8-dihydropterin.</text>
</comment>
<evidence type="ECO:0000313" key="8">
    <source>
        <dbReference type="EMBL" id="KAB2930742.1"/>
    </source>
</evidence>
<evidence type="ECO:0000256" key="5">
    <source>
        <dbReference type="ARBA" id="ARBA00023239"/>
    </source>
</evidence>
<comment type="pathway">
    <text evidence="2 6">Cofactor biosynthesis; tetrahydrofolate biosynthesis; 2-amino-4-hydroxy-6-hydroxymethyl-7,8-dihydropteridine diphosphate from 7,8-dihydroneopterin triphosphate: step 3/4.</text>
</comment>
<protein>
    <recommendedName>
        <fullName evidence="6">7,8-dihydroneopterin aldolase</fullName>
        <ecNumber evidence="6">4.1.2.25</ecNumber>
    </recommendedName>
</protein>
<accession>A0A833LXW3</accession>
<dbReference type="NCBIfam" id="TIGR00526">
    <property type="entry name" value="folB_dom"/>
    <property type="match status" value="1"/>
</dbReference>
<dbReference type="InterPro" id="IPR006157">
    <property type="entry name" value="FolB_dom"/>
</dbReference>
<dbReference type="UniPathway" id="UPA00077">
    <property type="reaction ID" value="UER00154"/>
</dbReference>
<dbReference type="PANTHER" id="PTHR42844:SF1">
    <property type="entry name" value="DIHYDRONEOPTERIN ALDOLASE 1-RELATED"/>
    <property type="match status" value="1"/>
</dbReference>
<proteinExistence type="inferred from homology"/>
<dbReference type="GO" id="GO:0046654">
    <property type="term" value="P:tetrahydrofolate biosynthetic process"/>
    <property type="evidence" value="ECO:0007669"/>
    <property type="project" value="UniProtKB-UniRule"/>
</dbReference>
<dbReference type="EC" id="4.1.2.25" evidence="6"/>
<comment type="catalytic activity">
    <reaction evidence="1 6">
        <text>7,8-dihydroneopterin = 6-hydroxymethyl-7,8-dihydropterin + glycolaldehyde</text>
        <dbReference type="Rhea" id="RHEA:10540"/>
        <dbReference type="ChEBI" id="CHEBI:17001"/>
        <dbReference type="ChEBI" id="CHEBI:17071"/>
        <dbReference type="ChEBI" id="CHEBI:44841"/>
        <dbReference type="EC" id="4.1.2.25"/>
    </reaction>
</comment>
<keyword evidence="5 6" id="KW-0456">Lyase</keyword>
<evidence type="ECO:0000256" key="3">
    <source>
        <dbReference type="ARBA" id="ARBA00005708"/>
    </source>
</evidence>
<dbReference type="Gene3D" id="3.30.1130.10">
    <property type="match status" value="1"/>
</dbReference>